<proteinExistence type="predicted"/>
<accession>A0A1V0SC98</accession>
<name>A0A1V0SC98_9VIRU</name>
<evidence type="ECO:0000256" key="1">
    <source>
        <dbReference type="ARBA" id="ARBA00023163"/>
    </source>
</evidence>
<feature type="coiled-coil region" evidence="2">
    <location>
        <begin position="38"/>
        <end position="89"/>
    </location>
</feature>
<keyword evidence="2" id="KW-0175">Coiled coil</keyword>
<evidence type="ECO:0000313" key="3">
    <source>
        <dbReference type="EMBL" id="ARF09332.1"/>
    </source>
</evidence>
<gene>
    <name evidence="3" type="ORF">Catovirus_2_281</name>
</gene>
<dbReference type="InterPro" id="IPR007031">
    <property type="entry name" value="Poxvirus_VLTF3"/>
</dbReference>
<keyword evidence="1" id="KW-0804">Transcription</keyword>
<organism evidence="3">
    <name type="scientific">Catovirus CTV1</name>
    <dbReference type="NCBI Taxonomy" id="1977631"/>
    <lineage>
        <taxon>Viruses</taxon>
        <taxon>Varidnaviria</taxon>
        <taxon>Bamfordvirae</taxon>
        <taxon>Nucleocytoviricota</taxon>
        <taxon>Megaviricetes</taxon>
        <taxon>Imitervirales</taxon>
        <taxon>Mimiviridae</taxon>
        <taxon>Klosneuvirinae</taxon>
        <taxon>Catovirus</taxon>
    </lineage>
</organism>
<protein>
    <submittedName>
        <fullName evidence="3">Late transcription factor VLTF3-like protein</fullName>
    </submittedName>
</protein>
<evidence type="ECO:0000256" key="2">
    <source>
        <dbReference type="SAM" id="Coils"/>
    </source>
</evidence>
<reference evidence="3" key="1">
    <citation type="journal article" date="2017" name="Science">
        <title>Giant viruses with an expanded complement of translation system components.</title>
        <authorList>
            <person name="Schulz F."/>
            <person name="Yutin N."/>
            <person name="Ivanova N.N."/>
            <person name="Ortega D.R."/>
            <person name="Lee T.K."/>
            <person name="Vierheilig J."/>
            <person name="Daims H."/>
            <person name="Horn M."/>
            <person name="Wagner M."/>
            <person name="Jensen G.J."/>
            <person name="Kyrpides N.C."/>
            <person name="Koonin E.V."/>
            <person name="Woyke T."/>
        </authorList>
    </citation>
    <scope>NUCLEOTIDE SEQUENCE</scope>
    <source>
        <strain evidence="3">CTV1</strain>
    </source>
</reference>
<dbReference type="GO" id="GO:0046782">
    <property type="term" value="P:regulation of viral transcription"/>
    <property type="evidence" value="ECO:0007669"/>
    <property type="project" value="InterPro"/>
</dbReference>
<dbReference type="Pfam" id="PF04947">
    <property type="entry name" value="Pox_VLTF3"/>
    <property type="match status" value="1"/>
</dbReference>
<sequence length="467" mass="55292">MSSFRHKPEKLKYLSNINTLDEVHRKQVSEFDSKRSQIPQKKDLLRTLNTELREVEKQGCLTIEDIKKRSQIKEQIEKVTEELYDLENGLQELDYYSKANDILTEYYKMQDDMHDQEPNAIQNDVTQESSEKDNSIPISQKLVELNLLSQQKRKVKKPTRKRIKRTEQKQKQNILSFFAGNSENCGATETSESIASESLTASTSKMSNTEQYEEIEKIVSNKATLFDEYMMLTDRAYMGAKSRINNIKMCTNCDVEKTLIQSEGSYVCQMCGETEHIIIESEVPNHKDATSEKPRYPYKRLNHLIEWLNQFQAKESTEIPDDVYNNILAEIKRQRLDSKIKRLPYMKLRSIIKNILKKLRYTAYYEHVPYIVSKVTHKPPPILSRDVEDRVKMMFKQAQEPFNKFCPDNRINFLNYSYILNKMFRIIKMDEYAQCFPLLKSREKLREQDILWKNICNYLDWEFHPSI</sequence>
<dbReference type="EMBL" id="KY684084">
    <property type="protein sequence ID" value="ARF09332.1"/>
    <property type="molecule type" value="Genomic_DNA"/>
</dbReference>